<organism evidence="2 3">
    <name type="scientific">Mytilus galloprovincialis</name>
    <name type="common">Mediterranean mussel</name>
    <dbReference type="NCBI Taxonomy" id="29158"/>
    <lineage>
        <taxon>Eukaryota</taxon>
        <taxon>Metazoa</taxon>
        <taxon>Spiralia</taxon>
        <taxon>Lophotrochozoa</taxon>
        <taxon>Mollusca</taxon>
        <taxon>Bivalvia</taxon>
        <taxon>Autobranchia</taxon>
        <taxon>Pteriomorphia</taxon>
        <taxon>Mytilida</taxon>
        <taxon>Mytiloidea</taxon>
        <taxon>Mytilidae</taxon>
        <taxon>Mytilinae</taxon>
        <taxon>Mytilus</taxon>
    </lineage>
</organism>
<gene>
    <name evidence="2" type="ORF">MGAL_10B077534</name>
</gene>
<keyword evidence="3" id="KW-1185">Reference proteome</keyword>
<keyword evidence="1" id="KW-0812">Transmembrane</keyword>
<evidence type="ECO:0000313" key="2">
    <source>
        <dbReference type="EMBL" id="VDI53707.1"/>
    </source>
</evidence>
<keyword evidence="1" id="KW-1133">Transmembrane helix</keyword>
<dbReference type="AlphaFoldDB" id="A0A8B6FUI2"/>
<dbReference type="OrthoDB" id="6126103at2759"/>
<feature type="non-terminal residue" evidence="2">
    <location>
        <position position="1"/>
    </location>
</feature>
<feature type="transmembrane region" description="Helical" evidence="1">
    <location>
        <begin position="16"/>
        <end position="38"/>
    </location>
</feature>
<feature type="non-terminal residue" evidence="2">
    <location>
        <position position="152"/>
    </location>
</feature>
<evidence type="ECO:0000313" key="3">
    <source>
        <dbReference type="Proteomes" id="UP000596742"/>
    </source>
</evidence>
<accession>A0A8B6FUI2</accession>
<name>A0A8B6FUI2_MYTGA</name>
<dbReference type="Proteomes" id="UP000596742">
    <property type="component" value="Unassembled WGS sequence"/>
</dbReference>
<evidence type="ECO:0000256" key="1">
    <source>
        <dbReference type="SAM" id="Phobius"/>
    </source>
</evidence>
<dbReference type="EMBL" id="UYJE01007333">
    <property type="protein sequence ID" value="VDI53707.1"/>
    <property type="molecule type" value="Genomic_DNA"/>
</dbReference>
<protein>
    <submittedName>
        <fullName evidence="2">Uncharacterized protein</fullName>
    </submittedName>
</protein>
<keyword evidence="1" id="KW-0472">Membrane</keyword>
<sequence length="152" mass="17646">SPNDGVFINTDNGPEIVILTVCSIIGGICFVLCVLWFVRIFRKRRIKKLSSSTYVDGPLDKDTTLNKFDWIQAYRSTEEGDYDWTGLFHDCTSKPEIIGHWEQFIRILCINLVKSSTADQIIAEITKGYEQTNVKDRIYNALRLWREKCYQL</sequence>
<reference evidence="2" key="1">
    <citation type="submission" date="2018-11" db="EMBL/GenBank/DDBJ databases">
        <authorList>
            <person name="Alioto T."/>
            <person name="Alioto T."/>
        </authorList>
    </citation>
    <scope>NUCLEOTIDE SEQUENCE</scope>
</reference>
<comment type="caution">
    <text evidence="2">The sequence shown here is derived from an EMBL/GenBank/DDBJ whole genome shotgun (WGS) entry which is preliminary data.</text>
</comment>
<proteinExistence type="predicted"/>